<evidence type="ECO:0000313" key="2">
    <source>
        <dbReference type="EMBL" id="PSL21401.1"/>
    </source>
</evidence>
<dbReference type="InterPro" id="IPR000792">
    <property type="entry name" value="Tscrpt_reg_LuxR_C"/>
</dbReference>
<dbReference type="Proteomes" id="UP000241964">
    <property type="component" value="Unassembled WGS sequence"/>
</dbReference>
<keyword evidence="3" id="KW-1185">Reference proteome</keyword>
<organism evidence="2 3">
    <name type="scientific">Dyadobacter jiangsuensis</name>
    <dbReference type="NCBI Taxonomy" id="1591085"/>
    <lineage>
        <taxon>Bacteria</taxon>
        <taxon>Pseudomonadati</taxon>
        <taxon>Bacteroidota</taxon>
        <taxon>Cytophagia</taxon>
        <taxon>Cytophagales</taxon>
        <taxon>Spirosomataceae</taxon>
        <taxon>Dyadobacter</taxon>
    </lineage>
</organism>
<dbReference type="GO" id="GO:0006355">
    <property type="term" value="P:regulation of DNA-templated transcription"/>
    <property type="evidence" value="ECO:0007669"/>
    <property type="project" value="InterPro"/>
</dbReference>
<dbReference type="SUPFAM" id="SSF46894">
    <property type="entry name" value="C-terminal effector domain of the bipartite response regulators"/>
    <property type="match status" value="1"/>
</dbReference>
<gene>
    <name evidence="2" type="ORF">CLV60_12218</name>
</gene>
<sequence length="220" mass="25290">MKNHNIQEDYVMVIVDNRPMYRAGIRSRVELMIPECRFSEHDLFADSLLDRHIGSSTCFMISVRNMSDKTIIHNIKKLRLLQETCKIVLYGYQQPVPKIIAFFREKISGYLPDDFTDGELRECITALAANRIYINMQIAIELMITPPPVRSRKKPLLTQTETKVANLLVRGLSPSHIAREMGRKISTISTIKSNILKKTQVNNVIDLAEVMEKEPKEMSI</sequence>
<feature type="domain" description="HTH luxR-type" evidence="1">
    <location>
        <begin position="150"/>
        <end position="215"/>
    </location>
</feature>
<evidence type="ECO:0000313" key="3">
    <source>
        <dbReference type="Proteomes" id="UP000241964"/>
    </source>
</evidence>
<reference evidence="2 3" key="1">
    <citation type="submission" date="2018-03" db="EMBL/GenBank/DDBJ databases">
        <title>Genomic Encyclopedia of Archaeal and Bacterial Type Strains, Phase II (KMG-II): from individual species to whole genera.</title>
        <authorList>
            <person name="Goeker M."/>
        </authorList>
    </citation>
    <scope>NUCLEOTIDE SEQUENCE [LARGE SCALE GENOMIC DNA]</scope>
    <source>
        <strain evidence="2 3">DSM 29057</strain>
    </source>
</reference>
<evidence type="ECO:0000259" key="1">
    <source>
        <dbReference type="PROSITE" id="PS50043"/>
    </source>
</evidence>
<name>A0A2P8FI64_9BACT</name>
<dbReference type="InterPro" id="IPR016032">
    <property type="entry name" value="Sig_transdc_resp-reg_C-effctor"/>
</dbReference>
<dbReference type="SMART" id="SM00421">
    <property type="entry name" value="HTH_LUXR"/>
    <property type="match status" value="1"/>
</dbReference>
<dbReference type="RefSeq" id="WP_106599278.1">
    <property type="nucleotide sequence ID" value="NZ_PYAS01000022.1"/>
</dbReference>
<dbReference type="EMBL" id="PYAS01000022">
    <property type="protein sequence ID" value="PSL21401.1"/>
    <property type="molecule type" value="Genomic_DNA"/>
</dbReference>
<dbReference type="AlphaFoldDB" id="A0A2P8FI64"/>
<dbReference type="PROSITE" id="PS50043">
    <property type="entry name" value="HTH_LUXR_2"/>
    <property type="match status" value="1"/>
</dbReference>
<dbReference type="OrthoDB" id="960456at2"/>
<keyword evidence="2" id="KW-0238">DNA-binding</keyword>
<protein>
    <submittedName>
        <fullName evidence="2">DNA-binding NarL/FixJ family response regulator</fullName>
    </submittedName>
</protein>
<dbReference type="GO" id="GO:0003677">
    <property type="term" value="F:DNA binding"/>
    <property type="evidence" value="ECO:0007669"/>
    <property type="project" value="UniProtKB-KW"/>
</dbReference>
<proteinExistence type="predicted"/>
<dbReference type="Pfam" id="PF00196">
    <property type="entry name" value="GerE"/>
    <property type="match status" value="1"/>
</dbReference>
<dbReference type="Gene3D" id="3.40.50.2300">
    <property type="match status" value="1"/>
</dbReference>
<accession>A0A2P8FI64</accession>
<comment type="caution">
    <text evidence="2">The sequence shown here is derived from an EMBL/GenBank/DDBJ whole genome shotgun (WGS) entry which is preliminary data.</text>
</comment>